<comment type="similarity">
    <text evidence="1">Belongs to the AHA1 family.</text>
</comment>
<dbReference type="Pfam" id="PF08327">
    <property type="entry name" value="AHSA1"/>
    <property type="match status" value="1"/>
</dbReference>
<dbReference type="AlphaFoldDB" id="A0A7W3MU11"/>
<evidence type="ECO:0000256" key="1">
    <source>
        <dbReference type="ARBA" id="ARBA00006817"/>
    </source>
</evidence>
<dbReference type="CDD" id="cd08899">
    <property type="entry name" value="SRPBCC_CalC_Aha1-like_6"/>
    <property type="match status" value="1"/>
</dbReference>
<sequence>MTDVTEQINAVRRQVGTRTLEAGEARVSTISRSYATSVEDLWDACTNAERLPRWFLPISGDLKVGGRYQLEGNAGGTIERCDPPRSFAATWEYNGQLSWIEVRLTEEPGDRARLELEHIARVEDHAEFWEQFGPGATGIGWDLALYGLFLHIDSGQVVDPKEFEAWNLSEEGMRFMTLSNERWCEANIAAGTDEAAARAAAERTFAFYTGAGQEQG</sequence>
<dbReference type="InterPro" id="IPR013538">
    <property type="entry name" value="ASHA1/2-like_C"/>
</dbReference>
<reference evidence="3 4" key="1">
    <citation type="submission" date="2020-08" db="EMBL/GenBank/DDBJ databases">
        <title>Sequencing the genomes of 1000 actinobacteria strains.</title>
        <authorList>
            <person name="Klenk H.-P."/>
        </authorList>
    </citation>
    <scope>NUCLEOTIDE SEQUENCE [LARGE SCALE GENOMIC DNA]</scope>
    <source>
        <strain evidence="3 4">DSM 45823</strain>
    </source>
</reference>
<evidence type="ECO:0000313" key="4">
    <source>
        <dbReference type="Proteomes" id="UP000539313"/>
    </source>
</evidence>
<keyword evidence="4" id="KW-1185">Reference proteome</keyword>
<dbReference type="Proteomes" id="UP000539313">
    <property type="component" value="Unassembled WGS sequence"/>
</dbReference>
<dbReference type="SUPFAM" id="SSF55961">
    <property type="entry name" value="Bet v1-like"/>
    <property type="match status" value="1"/>
</dbReference>
<dbReference type="InterPro" id="IPR023393">
    <property type="entry name" value="START-like_dom_sf"/>
</dbReference>
<comment type="caution">
    <text evidence="3">The sequence shown here is derived from an EMBL/GenBank/DDBJ whole genome shotgun (WGS) entry which is preliminary data.</text>
</comment>
<dbReference type="RefSeq" id="WP_182704057.1">
    <property type="nucleotide sequence ID" value="NZ_JACJII010000001.1"/>
</dbReference>
<evidence type="ECO:0000259" key="2">
    <source>
        <dbReference type="Pfam" id="PF08327"/>
    </source>
</evidence>
<name>A0A7W3MU11_9ACTN</name>
<gene>
    <name evidence="3" type="ORF">HNR21_000752</name>
</gene>
<evidence type="ECO:0000313" key="3">
    <source>
        <dbReference type="EMBL" id="MBA9001870.1"/>
    </source>
</evidence>
<protein>
    <submittedName>
        <fullName evidence="3">Uncharacterized protein YndB with AHSA1/START domain</fullName>
    </submittedName>
</protein>
<proteinExistence type="inferred from homology"/>
<dbReference type="Gene3D" id="3.30.530.20">
    <property type="match status" value="1"/>
</dbReference>
<feature type="domain" description="Activator of Hsp90 ATPase homologue 1/2-like C-terminal" evidence="2">
    <location>
        <begin position="36"/>
        <end position="127"/>
    </location>
</feature>
<dbReference type="EMBL" id="JACJII010000001">
    <property type="protein sequence ID" value="MBA9001870.1"/>
    <property type="molecule type" value="Genomic_DNA"/>
</dbReference>
<accession>A0A7W3MU11</accession>
<organism evidence="3 4">
    <name type="scientific">Thermomonospora cellulosilytica</name>
    <dbReference type="NCBI Taxonomy" id="1411118"/>
    <lineage>
        <taxon>Bacteria</taxon>
        <taxon>Bacillati</taxon>
        <taxon>Actinomycetota</taxon>
        <taxon>Actinomycetes</taxon>
        <taxon>Streptosporangiales</taxon>
        <taxon>Thermomonosporaceae</taxon>
        <taxon>Thermomonospora</taxon>
    </lineage>
</organism>